<gene>
    <name evidence="2" type="ORF">TBRA_LOCUS11171</name>
</gene>
<evidence type="ECO:0000256" key="1">
    <source>
        <dbReference type="SAM" id="MobiDB-lite"/>
    </source>
</evidence>
<proteinExistence type="predicted"/>
<reference evidence="2 3" key="1">
    <citation type="submission" date="2020-02" db="EMBL/GenBank/DDBJ databases">
        <authorList>
            <person name="Ferguson B K."/>
        </authorList>
    </citation>
    <scope>NUCLEOTIDE SEQUENCE [LARGE SCALE GENOMIC DNA]</scope>
</reference>
<dbReference type="EMBL" id="CADCXV010000961">
    <property type="protein sequence ID" value="CAB0039429.1"/>
    <property type="molecule type" value="Genomic_DNA"/>
</dbReference>
<accession>A0A6H5IM97</accession>
<evidence type="ECO:0000313" key="3">
    <source>
        <dbReference type="Proteomes" id="UP000479190"/>
    </source>
</evidence>
<keyword evidence="3" id="KW-1185">Reference proteome</keyword>
<name>A0A6H5IM97_9HYME</name>
<sequence length="90" mass="9484">MPAMCDHAADGSGKGDTTIDDGIVQDRRPRRASPLRRRAQLHASPPCAGGQSARSRFLYKRDARPSKGSRLSAAGQSTSTLVLAFAATSS</sequence>
<protein>
    <submittedName>
        <fullName evidence="2">Uncharacterized protein</fullName>
    </submittedName>
</protein>
<dbReference type="Proteomes" id="UP000479190">
    <property type="component" value="Unassembled WGS sequence"/>
</dbReference>
<evidence type="ECO:0000313" key="2">
    <source>
        <dbReference type="EMBL" id="CAB0039429.1"/>
    </source>
</evidence>
<feature type="region of interest" description="Disordered" evidence="1">
    <location>
        <begin position="1"/>
        <end position="54"/>
    </location>
</feature>
<dbReference type="AlphaFoldDB" id="A0A6H5IM97"/>
<feature type="compositionally biased region" description="Basic residues" evidence="1">
    <location>
        <begin position="28"/>
        <end position="40"/>
    </location>
</feature>
<organism evidence="2 3">
    <name type="scientific">Trichogramma brassicae</name>
    <dbReference type="NCBI Taxonomy" id="86971"/>
    <lineage>
        <taxon>Eukaryota</taxon>
        <taxon>Metazoa</taxon>
        <taxon>Ecdysozoa</taxon>
        <taxon>Arthropoda</taxon>
        <taxon>Hexapoda</taxon>
        <taxon>Insecta</taxon>
        <taxon>Pterygota</taxon>
        <taxon>Neoptera</taxon>
        <taxon>Endopterygota</taxon>
        <taxon>Hymenoptera</taxon>
        <taxon>Apocrita</taxon>
        <taxon>Proctotrupomorpha</taxon>
        <taxon>Chalcidoidea</taxon>
        <taxon>Trichogrammatidae</taxon>
        <taxon>Trichogramma</taxon>
    </lineage>
</organism>